<evidence type="ECO:0000313" key="2">
    <source>
        <dbReference type="EMBL" id="AFR35731.1"/>
    </source>
</evidence>
<feature type="transmembrane region" description="Helical" evidence="1">
    <location>
        <begin position="282"/>
        <end position="305"/>
    </location>
</feature>
<keyword evidence="1" id="KW-1133">Transmembrane helix</keyword>
<feature type="transmembrane region" description="Helical" evidence="1">
    <location>
        <begin position="317"/>
        <end position="336"/>
    </location>
</feature>
<dbReference type="HOGENOM" id="CLU_061112_0_0_10"/>
<dbReference type="RefSeq" id="WP_014938080.1">
    <property type="nucleotide sequence ID" value="NC_018609.1"/>
</dbReference>
<dbReference type="AlphaFoldDB" id="J9QTD5"/>
<accession>J9QTD5</accession>
<reference evidence="2 3" key="1">
    <citation type="submission" date="2012-09" db="EMBL/GenBank/DDBJ databases">
        <title>Riemerella anatipestifer vaccine strains.</title>
        <authorList>
            <person name="Chun C.A."/>
            <person name="Shu W.M."/>
            <person name="Kang Z.D."/>
            <person name="Jia W.X."/>
        </authorList>
    </citation>
    <scope>NUCLEOTIDE SEQUENCE [LARGE SCALE GENOMIC DNA]</scope>
    <source>
        <strain evidence="2 3">RA-CH-1</strain>
    </source>
</reference>
<protein>
    <recommendedName>
        <fullName evidence="4">Glycosyltransferase RgtA/B/C/D-like domain-containing protein</fullName>
    </recommendedName>
</protein>
<proteinExistence type="predicted"/>
<feature type="transmembrane region" description="Helical" evidence="1">
    <location>
        <begin position="80"/>
        <end position="99"/>
    </location>
</feature>
<feature type="transmembrane region" description="Helical" evidence="1">
    <location>
        <begin position="342"/>
        <end position="359"/>
    </location>
</feature>
<dbReference type="EMBL" id="CP003787">
    <property type="protein sequence ID" value="AFR35731.1"/>
    <property type="molecule type" value="Genomic_DNA"/>
</dbReference>
<keyword evidence="1" id="KW-0812">Transmembrane</keyword>
<sequence length="370" mass="43937">MNRNNLKYFYFTVLILLHFGMGGYSYYYSVTTQNTDYYVFYQNLNRIFELDYGYYMIGSAFFSKINSYLANYIFGMEYSFWMFSLLYATLSFIPYYVIFRNNFEVLLDRSFTLNKITLMLLLFLPTPHFWLASFSKDSLCFLLVFTLIYLFNNVKTKYKYLFMIFLFILLLLVRPYVGFILIATFLCTEVLHFKGKVNIRRLYVAFFLSVFSILISIYFIHYSLSVEVNTPWQFIQDSYAVLEGYSSKRSSSSAILSLQNTIFPERLLYILYRPTVFEATSIYQWAVAIENLVLVIYSLLLLFFSRLKAAQPMIMSYGFYGLFTFLFYGLYVFNYGQASRMKANYIIFLLLYLFVAISNKKSLKLNKQNV</sequence>
<gene>
    <name evidence="2" type="ORF">B739_1133</name>
</gene>
<evidence type="ECO:0008006" key="4">
    <source>
        <dbReference type="Google" id="ProtNLM"/>
    </source>
</evidence>
<feature type="transmembrane region" description="Helical" evidence="1">
    <location>
        <begin position="160"/>
        <end position="191"/>
    </location>
</feature>
<feature type="transmembrane region" description="Helical" evidence="1">
    <location>
        <begin position="138"/>
        <end position="154"/>
    </location>
</feature>
<dbReference type="Proteomes" id="UP000006276">
    <property type="component" value="Chromosome"/>
</dbReference>
<keyword evidence="3" id="KW-1185">Reference proteome</keyword>
<dbReference type="KEGG" id="rag:B739_1133"/>
<keyword evidence="1" id="KW-0472">Membrane</keyword>
<name>J9QTD5_RIEAN</name>
<feature type="transmembrane region" description="Helical" evidence="1">
    <location>
        <begin position="52"/>
        <end position="73"/>
    </location>
</feature>
<evidence type="ECO:0000256" key="1">
    <source>
        <dbReference type="SAM" id="Phobius"/>
    </source>
</evidence>
<organism evidence="2 3">
    <name type="scientific">Riemerella anatipestifer RA-CH-1</name>
    <dbReference type="NCBI Taxonomy" id="1228997"/>
    <lineage>
        <taxon>Bacteria</taxon>
        <taxon>Pseudomonadati</taxon>
        <taxon>Bacteroidota</taxon>
        <taxon>Flavobacteriia</taxon>
        <taxon>Flavobacteriales</taxon>
        <taxon>Weeksellaceae</taxon>
        <taxon>Riemerella</taxon>
    </lineage>
</organism>
<evidence type="ECO:0000313" key="3">
    <source>
        <dbReference type="Proteomes" id="UP000006276"/>
    </source>
</evidence>
<dbReference type="PATRIC" id="fig|1228997.3.peg.1128"/>
<feature type="transmembrane region" description="Helical" evidence="1">
    <location>
        <begin position="203"/>
        <end position="224"/>
    </location>
</feature>
<feature type="transmembrane region" description="Helical" evidence="1">
    <location>
        <begin position="7"/>
        <end position="27"/>
    </location>
</feature>